<dbReference type="PANTHER" id="PTHR39569">
    <property type="entry name" value="INORGANIC TRIPHOSPHATASE"/>
    <property type="match status" value="1"/>
</dbReference>
<dbReference type="Proteomes" id="UP000838748">
    <property type="component" value="Unassembled WGS sequence"/>
</dbReference>
<evidence type="ECO:0000313" key="3">
    <source>
        <dbReference type="EMBL" id="CAH0541360.1"/>
    </source>
</evidence>
<feature type="domain" description="CHAD" evidence="2">
    <location>
        <begin position="219"/>
        <end position="483"/>
    </location>
</feature>
<accession>A0ABM9A7X5</accession>
<dbReference type="SMART" id="SM00880">
    <property type="entry name" value="CHAD"/>
    <property type="match status" value="1"/>
</dbReference>
<dbReference type="CDD" id="cd07756">
    <property type="entry name" value="CYTH-like_Pase_CHAD"/>
    <property type="match status" value="1"/>
</dbReference>
<dbReference type="Pfam" id="PF05235">
    <property type="entry name" value="CHAD"/>
    <property type="match status" value="1"/>
</dbReference>
<reference evidence="3" key="1">
    <citation type="submission" date="2021-11" db="EMBL/GenBank/DDBJ databases">
        <authorList>
            <person name="Rodrigo-Torres L."/>
            <person name="Arahal R. D."/>
            <person name="Lucena T."/>
        </authorList>
    </citation>
    <scope>NUCLEOTIDE SEQUENCE</scope>
    <source>
        <strain evidence="3">CECT 7928</strain>
    </source>
</reference>
<dbReference type="PANTHER" id="PTHR39569:SF1">
    <property type="entry name" value="INORGANIC TRIPHOSPHATASE"/>
    <property type="match status" value="1"/>
</dbReference>
<dbReference type="RefSeq" id="WP_237362997.1">
    <property type="nucleotide sequence ID" value="NZ_CAKLDM010000002.1"/>
</dbReference>
<evidence type="ECO:0000259" key="2">
    <source>
        <dbReference type="PROSITE" id="PS51708"/>
    </source>
</evidence>
<dbReference type="SUPFAM" id="SSF55154">
    <property type="entry name" value="CYTH-like phosphatases"/>
    <property type="match status" value="1"/>
</dbReference>
<dbReference type="Pfam" id="PF01928">
    <property type="entry name" value="CYTH"/>
    <property type="match status" value="1"/>
</dbReference>
<keyword evidence="4" id="KW-1185">Reference proteome</keyword>
<keyword evidence="3" id="KW-0378">Hydrolase</keyword>
<protein>
    <submittedName>
        <fullName evidence="3">Inorganic triphosphatase</fullName>
        <ecNumber evidence="3">3.6.1.25</ecNumber>
    </submittedName>
</protein>
<evidence type="ECO:0000313" key="4">
    <source>
        <dbReference type="Proteomes" id="UP000838748"/>
    </source>
</evidence>
<sequence>METEIELKFLVSADFSQYLRNKISQKKLLQHSCKELKNTYFDTPDHWLRQHDIGLRIRCFDDVFVQTVKTSGRVVAGLHSRPEYNAEHTNNIPELSLHPEDIWPAGKSTDVVQDALVPLFTTNFTREQWLIAMEDGSQIEVAFDKGSVVAGAKQVPICEVELELRSGQTDALFSLARVICEQGGVRLGSVSKAAKGYRLALGAKPGEAKPLALVRTHEEDSIEKCFINSLEHGLKHWQQHEQLYFDRPDLEALLQVRHSVSFIRQILSTFSSVVPRRASAILRQELKWLEREFEWLDENVYLNQLTAEKGHTLRKLDARKSLLKSLNQQAEKLPSSEEVVELMSSARYASLLLDLSRWVLTRGWRPFLDEKSELDMSSNIYEFATRQLDRAWGELSEKFAPELQVNKQEYIEQKGLLGRNLYTGISFASLFDVEERDQYRLPWADLLQGIDDLLMLEPMEQQVAELEGDDKLQLERWLLRKESSILHAMEQTRQICLEATRYWQH</sequence>
<dbReference type="GO" id="GO:0050355">
    <property type="term" value="F:inorganic triphosphate phosphatase activity"/>
    <property type="evidence" value="ECO:0007669"/>
    <property type="project" value="UniProtKB-EC"/>
</dbReference>
<dbReference type="InterPro" id="IPR038186">
    <property type="entry name" value="CHAD_dom_sf"/>
</dbReference>
<dbReference type="Gene3D" id="2.40.320.10">
    <property type="entry name" value="Hypothetical Protein Pfu-838710-001"/>
    <property type="match status" value="1"/>
</dbReference>
<organism evidence="3 4">
    <name type="scientific">Vibrio marisflavi CECT 7928</name>
    <dbReference type="NCBI Taxonomy" id="634439"/>
    <lineage>
        <taxon>Bacteria</taxon>
        <taxon>Pseudomonadati</taxon>
        <taxon>Pseudomonadota</taxon>
        <taxon>Gammaproteobacteria</taxon>
        <taxon>Vibrionales</taxon>
        <taxon>Vibrionaceae</taxon>
        <taxon>Vibrio</taxon>
    </lineage>
</organism>
<name>A0ABM9A7X5_9VIBR</name>
<dbReference type="SMART" id="SM01118">
    <property type="entry name" value="CYTH"/>
    <property type="match status" value="1"/>
</dbReference>
<dbReference type="InterPro" id="IPR007899">
    <property type="entry name" value="CHAD_dom"/>
</dbReference>
<dbReference type="PROSITE" id="PS51708">
    <property type="entry name" value="CHAD"/>
    <property type="match status" value="1"/>
</dbReference>
<dbReference type="EC" id="3.6.1.25" evidence="3"/>
<comment type="caution">
    <text evidence="3">The sequence shown here is derived from an EMBL/GenBank/DDBJ whole genome shotgun (WGS) entry which is preliminary data.</text>
</comment>
<evidence type="ECO:0000259" key="1">
    <source>
        <dbReference type="PROSITE" id="PS51707"/>
    </source>
</evidence>
<feature type="domain" description="CYTH" evidence="1">
    <location>
        <begin position="2"/>
        <end position="203"/>
    </location>
</feature>
<proteinExistence type="predicted"/>
<dbReference type="InterPro" id="IPR039013">
    <property type="entry name" value="YgiF"/>
</dbReference>
<dbReference type="PROSITE" id="PS51707">
    <property type="entry name" value="CYTH"/>
    <property type="match status" value="1"/>
</dbReference>
<dbReference type="Gene3D" id="1.40.20.10">
    <property type="entry name" value="CHAD domain"/>
    <property type="match status" value="1"/>
</dbReference>
<dbReference type="InterPro" id="IPR033469">
    <property type="entry name" value="CYTH-like_dom_sf"/>
</dbReference>
<dbReference type="InterPro" id="IPR023577">
    <property type="entry name" value="CYTH_domain"/>
</dbReference>
<gene>
    <name evidence="3" type="primary">ygiF</name>
    <name evidence="3" type="ORF">VMF7928_03523</name>
</gene>
<dbReference type="EMBL" id="CAKLDM010000002">
    <property type="protein sequence ID" value="CAH0541360.1"/>
    <property type="molecule type" value="Genomic_DNA"/>
</dbReference>